<keyword evidence="3" id="KW-1185">Reference proteome</keyword>
<dbReference type="OrthoDB" id="3687641at2759"/>
<evidence type="ECO:0000313" key="2">
    <source>
        <dbReference type="EMBL" id="POS72492.1"/>
    </source>
</evidence>
<dbReference type="AlphaFoldDB" id="A0A2P5HQF2"/>
<dbReference type="InParanoid" id="A0A2P5HQF2"/>
<organism evidence="2 3">
    <name type="scientific">Diaporthe helianthi</name>
    <dbReference type="NCBI Taxonomy" id="158607"/>
    <lineage>
        <taxon>Eukaryota</taxon>
        <taxon>Fungi</taxon>
        <taxon>Dikarya</taxon>
        <taxon>Ascomycota</taxon>
        <taxon>Pezizomycotina</taxon>
        <taxon>Sordariomycetes</taxon>
        <taxon>Sordariomycetidae</taxon>
        <taxon>Diaporthales</taxon>
        <taxon>Diaporthaceae</taxon>
        <taxon>Diaporthe</taxon>
    </lineage>
</organism>
<evidence type="ECO:0000313" key="3">
    <source>
        <dbReference type="Proteomes" id="UP000094444"/>
    </source>
</evidence>
<dbReference type="Proteomes" id="UP000094444">
    <property type="component" value="Unassembled WGS sequence"/>
</dbReference>
<feature type="region of interest" description="Disordered" evidence="1">
    <location>
        <begin position="1"/>
        <end position="46"/>
    </location>
</feature>
<reference evidence="2" key="1">
    <citation type="submission" date="2017-09" db="EMBL/GenBank/DDBJ databases">
        <title>Polyketide synthases of a Diaporthe helianthi virulent isolate.</title>
        <authorList>
            <person name="Baroncelli R."/>
        </authorList>
    </citation>
    <scope>NUCLEOTIDE SEQUENCE [LARGE SCALE GENOMIC DNA]</scope>
    <source>
        <strain evidence="2">7/96</strain>
    </source>
</reference>
<gene>
    <name evidence="2" type="ORF">DHEL01_v209110</name>
</gene>
<dbReference type="STRING" id="158607.A0A2P5HQF2"/>
<proteinExistence type="predicted"/>
<sequence length="249" mass="27782">MSTKKLGTDGNALIDEGASRSSCDSDGDLVMEPFTEGSSQGGLSVTYDHDDGLEKACQRQTYRRNRYAVLLRALTWLKRLAEIGLVGGALWILFQQHRGLRPVEAGDDMWGVLPKLPHEEITFSDQVEMFTPNFSSAEQSLEVLQRWRSLIPSGSGNIDVGELDQYGENIPAPYKIKGFGDAYKVAWVHQMQCLTIMCHADMTMEGASGIGPPRDTDGLSSTHICRKRDVAIEWMESHRLFDTQELLEN</sequence>
<evidence type="ECO:0000256" key="1">
    <source>
        <dbReference type="SAM" id="MobiDB-lite"/>
    </source>
</evidence>
<name>A0A2P5HQF2_DIAHE</name>
<dbReference type="EMBL" id="MAVT02000988">
    <property type="protein sequence ID" value="POS72492.1"/>
    <property type="molecule type" value="Genomic_DNA"/>
</dbReference>
<accession>A0A2P5HQF2</accession>
<comment type="caution">
    <text evidence="2">The sequence shown here is derived from an EMBL/GenBank/DDBJ whole genome shotgun (WGS) entry which is preliminary data.</text>
</comment>
<protein>
    <submittedName>
        <fullName evidence="2">Uncharacterized protein</fullName>
    </submittedName>
</protein>